<name>A0ABQ0RR97_9PSEU</name>
<dbReference type="InterPro" id="IPR001447">
    <property type="entry name" value="Arylamine_N-AcTrfase"/>
</dbReference>
<dbReference type="Proteomes" id="UP000320693">
    <property type="component" value="Unassembled WGS sequence"/>
</dbReference>
<dbReference type="Gene3D" id="3.30.2140.10">
    <property type="entry name" value="Arylamine N-acetyltransferase"/>
    <property type="match status" value="1"/>
</dbReference>
<feature type="region of interest" description="Disordered" evidence="3">
    <location>
        <begin position="1"/>
        <end position="43"/>
    </location>
</feature>
<dbReference type="EMBL" id="BJNH01000003">
    <property type="protein sequence ID" value="GEC23168.1"/>
    <property type="molecule type" value="Genomic_DNA"/>
</dbReference>
<dbReference type="PANTHER" id="PTHR11786">
    <property type="entry name" value="N-HYDROXYARYLAMINE O-ACETYLTRANSFERASE"/>
    <property type="match status" value="1"/>
</dbReference>
<dbReference type="PRINTS" id="PR01543">
    <property type="entry name" value="ANATRNSFRASE"/>
</dbReference>
<evidence type="ECO:0000313" key="4">
    <source>
        <dbReference type="EMBL" id="GEC23168.1"/>
    </source>
</evidence>
<dbReference type="PANTHER" id="PTHR11786:SF0">
    <property type="entry name" value="ARYLAMINE N-ACETYLTRANSFERASE 4-RELATED"/>
    <property type="match status" value="1"/>
</dbReference>
<evidence type="ECO:0000256" key="2">
    <source>
        <dbReference type="RuleBase" id="RU003452"/>
    </source>
</evidence>
<dbReference type="Gene3D" id="2.40.128.150">
    <property type="entry name" value="Cysteine proteinases"/>
    <property type="match status" value="1"/>
</dbReference>
<evidence type="ECO:0000313" key="5">
    <source>
        <dbReference type="Proteomes" id="UP000320693"/>
    </source>
</evidence>
<sequence>MGMTSNPAVTPIAAAVPPTRSETAPAAGGGESDPAAGDGGSRPDVAAYLDRIGVAPGPPDTALLRRIVRAHVATIPFENLDPFTGTEPPVDRADIVGKLVHGRRGGWCFENNRLLHDMLGDLGYRVTPLVGRVRLGVADGDPPTMRTHRLTLVEAGDPAEGTATTAPTAGFFVVDVGFGGTVPSEPLRLVSGTVQPTAHAEHRYRSDGAGGWAQQRRGGGDWLTQYTFDLTPVPDIDYAMGSWYLTHHPASHFRNGLIAAYSGPDRRATLAGNRYTLRHTDGRTEERELSTPARVIRALEDEFGIDTSGVSGLEQRIRTVHFG</sequence>
<feature type="compositionally biased region" description="Low complexity" evidence="3">
    <location>
        <begin position="7"/>
        <end position="19"/>
    </location>
</feature>
<evidence type="ECO:0000256" key="1">
    <source>
        <dbReference type="ARBA" id="ARBA00006547"/>
    </source>
</evidence>
<organism evidence="4 5">
    <name type="scientific">Pseudonocardia saturnea</name>
    <dbReference type="NCBI Taxonomy" id="33909"/>
    <lineage>
        <taxon>Bacteria</taxon>
        <taxon>Bacillati</taxon>
        <taxon>Actinomycetota</taxon>
        <taxon>Actinomycetes</taxon>
        <taxon>Pseudonocardiales</taxon>
        <taxon>Pseudonocardiaceae</taxon>
        <taxon>Pseudonocardia</taxon>
    </lineage>
</organism>
<keyword evidence="5" id="KW-1185">Reference proteome</keyword>
<gene>
    <name evidence="4" type="ORF">PSA01_01970</name>
</gene>
<protein>
    <submittedName>
        <fullName evidence="4">Arylamine N-acetyltransferase</fullName>
    </submittedName>
</protein>
<reference evidence="4 5" key="1">
    <citation type="submission" date="2019-06" db="EMBL/GenBank/DDBJ databases">
        <title>Whole genome shotgun sequence of Pseudonocardia saturnea NBRC 14499.</title>
        <authorList>
            <person name="Hosoyama A."/>
            <person name="Uohara A."/>
            <person name="Ohji S."/>
            <person name="Ichikawa N."/>
        </authorList>
    </citation>
    <scope>NUCLEOTIDE SEQUENCE [LARGE SCALE GENOMIC DNA]</scope>
    <source>
        <strain evidence="4 5">NBRC 14499</strain>
    </source>
</reference>
<comment type="caution">
    <text evidence="4">The sequence shown here is derived from an EMBL/GenBank/DDBJ whole genome shotgun (WGS) entry which is preliminary data.</text>
</comment>
<dbReference type="InterPro" id="IPR038765">
    <property type="entry name" value="Papain-like_cys_pep_sf"/>
</dbReference>
<proteinExistence type="inferred from homology"/>
<comment type="similarity">
    <text evidence="1 2">Belongs to the arylamine N-acetyltransferase family.</text>
</comment>
<accession>A0ABQ0RR97</accession>
<dbReference type="SUPFAM" id="SSF54001">
    <property type="entry name" value="Cysteine proteinases"/>
    <property type="match status" value="1"/>
</dbReference>
<evidence type="ECO:0000256" key="3">
    <source>
        <dbReference type="SAM" id="MobiDB-lite"/>
    </source>
</evidence>
<dbReference type="Pfam" id="PF00797">
    <property type="entry name" value="Acetyltransf_2"/>
    <property type="match status" value="1"/>
</dbReference>